<proteinExistence type="predicted"/>
<dbReference type="SUPFAM" id="SSF51445">
    <property type="entry name" value="(Trans)glycosidases"/>
    <property type="match status" value="1"/>
</dbReference>
<evidence type="ECO:0000313" key="3">
    <source>
        <dbReference type="Proteomes" id="UP001060112"/>
    </source>
</evidence>
<dbReference type="EMBL" id="CP101620">
    <property type="protein sequence ID" value="UTY39745.1"/>
    <property type="molecule type" value="Genomic_DNA"/>
</dbReference>
<accession>A0ABY5I446</accession>
<dbReference type="PANTHER" id="PTHR38435:SF1">
    <property type="entry name" value="DUF871 DOMAIN-CONTAINING PROTEIN"/>
    <property type="match status" value="1"/>
</dbReference>
<protein>
    <submittedName>
        <fullName evidence="2">MupG family TIM beta-alpha barrel fold protein</fullName>
    </submittedName>
</protein>
<dbReference type="Gene3D" id="3.20.20.70">
    <property type="entry name" value="Aldolase class I"/>
    <property type="match status" value="1"/>
</dbReference>
<evidence type="ECO:0000259" key="1">
    <source>
        <dbReference type="Pfam" id="PF19200"/>
    </source>
</evidence>
<dbReference type="PANTHER" id="PTHR38435">
    <property type="match status" value="1"/>
</dbReference>
<sequence>MRRLGISIYPEKSTKEEIKNYIDQMSKLGFSRIFSCLLSVEKSKEEIIEDFKDINLYAKEKGFEIIVDVSPRVFQKLGISYQELSFLRKLELMVYV</sequence>
<name>A0ABY5I446_9FIRM</name>
<gene>
    <name evidence="2" type="ORF">NMU03_02735</name>
</gene>
<dbReference type="InterPro" id="IPR013785">
    <property type="entry name" value="Aldolase_TIM"/>
</dbReference>
<dbReference type="InterPro" id="IPR008589">
    <property type="entry name" value="MupG"/>
</dbReference>
<keyword evidence="3" id="KW-1185">Reference proteome</keyword>
<feature type="domain" description="6-phospho-N-acetylmuramidase N-terminal" evidence="1">
    <location>
        <begin position="4"/>
        <end position="92"/>
    </location>
</feature>
<dbReference type="Pfam" id="PF19200">
    <property type="entry name" value="MupG_N"/>
    <property type="match status" value="1"/>
</dbReference>
<dbReference type="InterPro" id="IPR043797">
    <property type="entry name" value="MupG_N"/>
</dbReference>
<dbReference type="InterPro" id="IPR017853">
    <property type="entry name" value="GH"/>
</dbReference>
<evidence type="ECO:0000313" key="2">
    <source>
        <dbReference type="EMBL" id="UTY39745.1"/>
    </source>
</evidence>
<organism evidence="2 3">
    <name type="scientific">Allocoprobacillus halotolerans</name>
    <dbReference type="NCBI Taxonomy" id="2944914"/>
    <lineage>
        <taxon>Bacteria</taxon>
        <taxon>Bacillati</taxon>
        <taxon>Bacillota</taxon>
        <taxon>Erysipelotrichia</taxon>
        <taxon>Erysipelotrichales</taxon>
        <taxon>Erysipelotrichaceae</taxon>
        <taxon>Allocoprobacillus</taxon>
    </lineage>
</organism>
<reference evidence="2" key="1">
    <citation type="submission" date="2022-07" db="EMBL/GenBank/DDBJ databases">
        <title>Faecal culturing of patients with breast cancer.</title>
        <authorList>
            <person name="Teng N.M.Y."/>
            <person name="Kiu R."/>
            <person name="Evans R."/>
            <person name="Baker D.J."/>
            <person name="Zenner C."/>
            <person name="Robinson S.D."/>
            <person name="Hall L.J."/>
        </authorList>
    </citation>
    <scope>NUCLEOTIDE SEQUENCE</scope>
    <source>
        <strain evidence="2">LH1062</strain>
    </source>
</reference>
<dbReference type="Proteomes" id="UP001060112">
    <property type="component" value="Chromosome"/>
</dbReference>